<name>A0A8S3YHP0_9EUPU</name>
<evidence type="ECO:0000256" key="1">
    <source>
        <dbReference type="ARBA" id="ARBA00001231"/>
    </source>
</evidence>
<dbReference type="GO" id="GO:0004563">
    <property type="term" value="F:beta-N-acetylhexosaminidase activity"/>
    <property type="evidence" value="ECO:0007669"/>
    <property type="project" value="UniProtKB-EC"/>
</dbReference>
<dbReference type="PANTHER" id="PTHR22600">
    <property type="entry name" value="BETA-HEXOSAMINIDASE"/>
    <property type="match status" value="1"/>
</dbReference>
<keyword evidence="9" id="KW-1185">Reference proteome</keyword>
<dbReference type="Pfam" id="PF00728">
    <property type="entry name" value="Glyco_hydro_20"/>
    <property type="match status" value="1"/>
</dbReference>
<evidence type="ECO:0000256" key="6">
    <source>
        <dbReference type="SAM" id="MobiDB-lite"/>
    </source>
</evidence>
<dbReference type="EC" id="3.2.1.52" evidence="3"/>
<dbReference type="GO" id="GO:0030203">
    <property type="term" value="P:glycosaminoglycan metabolic process"/>
    <property type="evidence" value="ECO:0007669"/>
    <property type="project" value="TreeGrafter"/>
</dbReference>
<comment type="caution">
    <text evidence="8">The sequence shown here is derived from an EMBL/GenBank/DDBJ whole genome shotgun (WGS) entry which is preliminary data.</text>
</comment>
<dbReference type="OrthoDB" id="428480at2759"/>
<feature type="non-terminal residue" evidence="8">
    <location>
        <position position="1"/>
    </location>
</feature>
<evidence type="ECO:0000313" key="8">
    <source>
        <dbReference type="EMBL" id="CAG5116733.1"/>
    </source>
</evidence>
<dbReference type="EMBL" id="CAJHNH020000293">
    <property type="protein sequence ID" value="CAG5116733.1"/>
    <property type="molecule type" value="Genomic_DNA"/>
</dbReference>
<dbReference type="PRINTS" id="PR00738">
    <property type="entry name" value="GLHYDRLASE20"/>
</dbReference>
<feature type="active site" description="Proton donor" evidence="5">
    <location>
        <position position="105"/>
    </location>
</feature>
<dbReference type="GO" id="GO:0005975">
    <property type="term" value="P:carbohydrate metabolic process"/>
    <property type="evidence" value="ECO:0007669"/>
    <property type="project" value="InterPro"/>
</dbReference>
<dbReference type="Gene3D" id="3.20.20.80">
    <property type="entry name" value="Glycosidases"/>
    <property type="match status" value="1"/>
</dbReference>
<keyword evidence="4" id="KW-0378">Hydrolase</keyword>
<organism evidence="8 9">
    <name type="scientific">Candidula unifasciata</name>
    <dbReference type="NCBI Taxonomy" id="100452"/>
    <lineage>
        <taxon>Eukaryota</taxon>
        <taxon>Metazoa</taxon>
        <taxon>Spiralia</taxon>
        <taxon>Lophotrochozoa</taxon>
        <taxon>Mollusca</taxon>
        <taxon>Gastropoda</taxon>
        <taxon>Heterobranchia</taxon>
        <taxon>Euthyneura</taxon>
        <taxon>Panpulmonata</taxon>
        <taxon>Eupulmonata</taxon>
        <taxon>Stylommatophora</taxon>
        <taxon>Helicina</taxon>
        <taxon>Helicoidea</taxon>
        <taxon>Geomitridae</taxon>
        <taxon>Candidula</taxon>
    </lineage>
</organism>
<evidence type="ECO:0000256" key="3">
    <source>
        <dbReference type="ARBA" id="ARBA00012663"/>
    </source>
</evidence>
<feature type="region of interest" description="Disordered" evidence="6">
    <location>
        <begin position="332"/>
        <end position="353"/>
    </location>
</feature>
<dbReference type="PANTHER" id="PTHR22600:SF21">
    <property type="entry name" value="BETA-HEXOSAMINIDASE A"/>
    <property type="match status" value="1"/>
</dbReference>
<proteinExistence type="inferred from homology"/>
<evidence type="ECO:0000313" key="9">
    <source>
        <dbReference type="Proteomes" id="UP000678393"/>
    </source>
</evidence>
<evidence type="ECO:0000256" key="4">
    <source>
        <dbReference type="ARBA" id="ARBA00022801"/>
    </source>
</evidence>
<dbReference type="GO" id="GO:0006689">
    <property type="term" value="P:ganglioside catabolic process"/>
    <property type="evidence" value="ECO:0007669"/>
    <property type="project" value="TreeGrafter"/>
</dbReference>
<dbReference type="AlphaFoldDB" id="A0A8S3YHP0"/>
<feature type="domain" description="Glycoside hydrolase family 20 catalytic" evidence="7">
    <location>
        <begin position="7"/>
        <end position="275"/>
    </location>
</feature>
<sequence length="353" mass="40001">GAFAAHETYSQQDILDIIQYARLRAIRVLPEFDSPAHVYAWGKGIPELLTSCWSDGKPNQFVPNLHADMENMDPSSNYTFEFLAEFFQEIKDLFVDNYLHLGMDEALYQCWQSNPDIASFMKHLGLAAGDYVGLEQYYDERLLTIVKNMDRKSVIWEDPINNGANISRSTLIQLWKDYNLAPALFEPWPTYMKSALTAGYHVIFSSCWYLNKINYGQDWKNLYTCDPASINATEEELSHILGGEACTWTEYIDENNLLQTAWPRAAAVAERLWSPANITSTDDAAFRLDQHRCRLIRQGIPAAPISPGFCHDDYNTDNSGVHQLQLLQDPQDGLSLPTAESGSVRDSQKPIVG</sequence>
<accession>A0A8S3YHP0</accession>
<reference evidence="8" key="1">
    <citation type="submission" date="2021-04" db="EMBL/GenBank/DDBJ databases">
        <authorList>
            <consortium name="Molecular Ecology Group"/>
        </authorList>
    </citation>
    <scope>NUCLEOTIDE SEQUENCE</scope>
</reference>
<evidence type="ECO:0000259" key="7">
    <source>
        <dbReference type="Pfam" id="PF00728"/>
    </source>
</evidence>
<comment type="catalytic activity">
    <reaction evidence="1">
        <text>Hydrolysis of terminal non-reducing N-acetyl-D-hexosamine residues in N-acetyl-beta-D-hexosaminides.</text>
        <dbReference type="EC" id="3.2.1.52"/>
    </reaction>
</comment>
<dbReference type="SUPFAM" id="SSF51445">
    <property type="entry name" value="(Trans)glycosidases"/>
    <property type="match status" value="1"/>
</dbReference>
<dbReference type="Proteomes" id="UP000678393">
    <property type="component" value="Unassembled WGS sequence"/>
</dbReference>
<gene>
    <name evidence="8" type="ORF">CUNI_LOCUS2291</name>
</gene>
<comment type="similarity">
    <text evidence="2">Belongs to the glycosyl hydrolase 20 family.</text>
</comment>
<protein>
    <recommendedName>
        <fullName evidence="3">beta-N-acetylhexosaminidase</fullName>
        <ecNumber evidence="3">3.2.1.52</ecNumber>
    </recommendedName>
</protein>
<dbReference type="GO" id="GO:0016020">
    <property type="term" value="C:membrane"/>
    <property type="evidence" value="ECO:0007669"/>
    <property type="project" value="TreeGrafter"/>
</dbReference>
<dbReference type="InterPro" id="IPR015883">
    <property type="entry name" value="Glyco_hydro_20_cat"/>
</dbReference>
<evidence type="ECO:0000256" key="5">
    <source>
        <dbReference type="PIRSR" id="PIRSR625705-1"/>
    </source>
</evidence>
<dbReference type="InterPro" id="IPR017853">
    <property type="entry name" value="GH"/>
</dbReference>
<dbReference type="InterPro" id="IPR025705">
    <property type="entry name" value="Beta_hexosaminidase_sua/sub"/>
</dbReference>
<evidence type="ECO:0000256" key="2">
    <source>
        <dbReference type="ARBA" id="ARBA00006285"/>
    </source>
</evidence>
<dbReference type="GO" id="GO:0005764">
    <property type="term" value="C:lysosome"/>
    <property type="evidence" value="ECO:0007669"/>
    <property type="project" value="TreeGrafter"/>
</dbReference>